<dbReference type="SUPFAM" id="SSF81296">
    <property type="entry name" value="E set domains"/>
    <property type="match status" value="1"/>
</dbReference>
<name>A0ABM4DK48_HYDVU</name>
<dbReference type="GeneID" id="136091362"/>
<organism evidence="3 4">
    <name type="scientific">Hydra vulgaris</name>
    <name type="common">Hydra</name>
    <name type="synonym">Hydra attenuata</name>
    <dbReference type="NCBI Taxonomy" id="6087"/>
    <lineage>
        <taxon>Eukaryota</taxon>
        <taxon>Metazoa</taxon>
        <taxon>Cnidaria</taxon>
        <taxon>Hydrozoa</taxon>
        <taxon>Hydroidolina</taxon>
        <taxon>Anthoathecata</taxon>
        <taxon>Aplanulata</taxon>
        <taxon>Hydridae</taxon>
        <taxon>Hydra</taxon>
    </lineage>
</organism>
<evidence type="ECO:0000313" key="4">
    <source>
        <dbReference type="RefSeq" id="XP_065674908.1"/>
    </source>
</evidence>
<evidence type="ECO:0000256" key="1">
    <source>
        <dbReference type="SAM" id="Phobius"/>
    </source>
</evidence>
<dbReference type="Proteomes" id="UP001652625">
    <property type="component" value="Chromosome 15"/>
</dbReference>
<evidence type="ECO:0000313" key="3">
    <source>
        <dbReference type="Proteomes" id="UP001652625"/>
    </source>
</evidence>
<reference evidence="4" key="1">
    <citation type="submission" date="2025-08" db="UniProtKB">
        <authorList>
            <consortium name="RefSeq"/>
        </authorList>
    </citation>
    <scope>IDENTIFICATION</scope>
</reference>
<evidence type="ECO:0000259" key="2">
    <source>
        <dbReference type="SMART" id="SM00737"/>
    </source>
</evidence>
<sequence>MTTCSKHKLYFSIAAAAFMLVLFFIVREKYFDSTNSLRPVFHSNFNTRRKLDINNKNSISNLWGFLSFGDKELEVPSKENVWDLWMYEHPQLTSIGDIYDKCDNQTRNKVGKVVLEPNGKDSVQVISYTNQSYKFDIIKATSHMKIYFDGDLLYEYDYDVCEQIELLETPYHCPLHSGKELIIRSETKMPSYIPKGRYTVEVSVKNQDNADIGCTFVEFKTGREENKLKF</sequence>
<dbReference type="InterPro" id="IPR003172">
    <property type="entry name" value="ML_dom"/>
</dbReference>
<dbReference type="RefSeq" id="XP_065674908.1">
    <property type="nucleotide sequence ID" value="XM_065818836.1"/>
</dbReference>
<proteinExistence type="predicted"/>
<gene>
    <name evidence="4" type="primary">LOC136091362</name>
</gene>
<dbReference type="SMART" id="SM00737">
    <property type="entry name" value="ML"/>
    <property type="match status" value="1"/>
</dbReference>
<dbReference type="Pfam" id="PF02221">
    <property type="entry name" value="E1_DerP2_DerF2"/>
    <property type="match status" value="1"/>
</dbReference>
<keyword evidence="1" id="KW-1133">Transmembrane helix</keyword>
<keyword evidence="1" id="KW-0812">Transmembrane</keyword>
<accession>A0ABM4DK48</accession>
<keyword evidence="3" id="KW-1185">Reference proteome</keyword>
<keyword evidence="1" id="KW-0472">Membrane</keyword>
<feature type="transmembrane region" description="Helical" evidence="1">
    <location>
        <begin position="9"/>
        <end position="26"/>
    </location>
</feature>
<dbReference type="Gene3D" id="2.60.40.770">
    <property type="match status" value="1"/>
</dbReference>
<protein>
    <submittedName>
        <fullName evidence="4">Uncharacterized protein LOC136091362</fullName>
    </submittedName>
</protein>
<feature type="domain" description="MD-2-related lipid-recognition" evidence="2">
    <location>
        <begin position="99"/>
        <end position="219"/>
    </location>
</feature>
<dbReference type="InterPro" id="IPR014756">
    <property type="entry name" value="Ig_E-set"/>
</dbReference>